<dbReference type="Gene3D" id="3.80.10.10">
    <property type="entry name" value="Ribonuclease Inhibitor"/>
    <property type="match status" value="1"/>
</dbReference>
<feature type="domain" description="NACHT" evidence="7">
    <location>
        <begin position="102"/>
        <end position="232"/>
    </location>
</feature>
<dbReference type="OrthoDB" id="120976at2759"/>
<dbReference type="Pfam" id="PF05729">
    <property type="entry name" value="NACHT"/>
    <property type="match status" value="1"/>
</dbReference>
<keyword evidence="2" id="KW-0963">Cytoplasm</keyword>
<evidence type="ECO:0000256" key="3">
    <source>
        <dbReference type="ARBA" id="ARBA00022614"/>
    </source>
</evidence>
<dbReference type="Ensembl" id="ENSLLET00000039944.1">
    <property type="protein sequence ID" value="ENSLLEP00000038429.1"/>
    <property type="gene ID" value="ENSLLEG00000024381.1"/>
</dbReference>
<proteinExistence type="predicted"/>
<dbReference type="AlphaFoldDB" id="A0A8C5QJH0"/>
<dbReference type="InterPro" id="IPR041267">
    <property type="entry name" value="NLRP_HD2"/>
</dbReference>
<keyword evidence="9" id="KW-1185">Reference proteome</keyword>
<dbReference type="PANTHER" id="PTHR24106">
    <property type="entry name" value="NACHT, LRR AND CARD DOMAINS-CONTAINING"/>
    <property type="match status" value="1"/>
</dbReference>
<dbReference type="SUPFAM" id="SSF52047">
    <property type="entry name" value="RNI-like"/>
    <property type="match status" value="1"/>
</dbReference>
<dbReference type="GO" id="GO:0005737">
    <property type="term" value="C:cytoplasm"/>
    <property type="evidence" value="ECO:0007669"/>
    <property type="project" value="UniProtKB-SubCell"/>
</dbReference>
<evidence type="ECO:0000256" key="5">
    <source>
        <dbReference type="ARBA" id="ARBA00022741"/>
    </source>
</evidence>
<organism evidence="8 9">
    <name type="scientific">Leptobrachium leishanense</name>
    <name type="common">Leishan spiny toad</name>
    <dbReference type="NCBI Taxonomy" id="445787"/>
    <lineage>
        <taxon>Eukaryota</taxon>
        <taxon>Metazoa</taxon>
        <taxon>Chordata</taxon>
        <taxon>Craniata</taxon>
        <taxon>Vertebrata</taxon>
        <taxon>Euteleostomi</taxon>
        <taxon>Amphibia</taxon>
        <taxon>Batrachia</taxon>
        <taxon>Anura</taxon>
        <taxon>Pelobatoidea</taxon>
        <taxon>Megophryidae</taxon>
        <taxon>Leptobrachium</taxon>
    </lineage>
</organism>
<dbReference type="InterPro" id="IPR007111">
    <property type="entry name" value="NACHT_NTPase"/>
</dbReference>
<sequence>MKRNPLISMRLKDSLREHKQSLLRQNARIQGNLGTSLSSCEMFEIQYTELFITNDDLKDVPSQHEYFALANRRARIYEHNKHQKIGLTELIYPLASEHEDPRKVLVTGIAGIGKSLAVRRMMHEWAIGKAFSNVFCAIHFSFREFNLIEGPVSFVDLVKQSHCHLQNVVEELCKDPSDMLVILDGLDEFKHPVSSGKKVESITAKVPIQDLVYSLIHGKLLSRAFIVLTSRPHTISDLDIFDRKVVILGFDERHVQEFCFRFFRKMSLAGEVHQYIKQNDNLSGLSFIPLYCFIMCTALSRFFSGGTEPGCTDQPPKTMTEVYSCYLCTIMHHHMKQIAPRTDDTDQESIVLCGEAALREMKGILYQLGKMAYHSLLQNKILFYGEDVKKFGFDPLQLPNSFMHRIFVQVAGQDTEMFSFFHMTLQEYFAALYCVVSLSPSPEELTQCLDLWCFGIRPQELGQNKLLHVSAKMMTDKQWENLQMFSRFFMGILSYRIDGKLKGMVDCLSADILGPLAAWFKGKIRYAVNQRLLNLLHCLRELQKDSVTEEVAPEIDEVNLFKVTLNPADCATLSYVLQHSSTKLKILNLGYTNIGMQGFKRLQPLLHRCQTLHLRYNSLDKEAAIMEADVLKSPSCQVKCLLMCGNTIGSEGVQHLWEALSSNQTLEELYMDITGITDSGLDNLIPCLTNNTTLRLLTVLGNNLGERGKQLLVNLQRQRPTLKIISSFMSSMGLLQAYMDWVLEMKEDQEQLDSARNADALRNILSELAKEKPGEEQKDLTERMEKLKLEIRNVLQYSKG</sequence>
<accession>A0A8C5QJH0</accession>
<dbReference type="Pfam" id="PF17779">
    <property type="entry name" value="WHD_NOD2"/>
    <property type="match status" value="1"/>
</dbReference>
<dbReference type="Proteomes" id="UP000694569">
    <property type="component" value="Unplaced"/>
</dbReference>
<dbReference type="GeneTree" id="ENSGT01150000286911"/>
<reference evidence="8" key="2">
    <citation type="submission" date="2025-09" db="UniProtKB">
        <authorList>
            <consortium name="Ensembl"/>
        </authorList>
    </citation>
    <scope>IDENTIFICATION</scope>
</reference>
<keyword evidence="4" id="KW-0677">Repeat</keyword>
<name>A0A8C5QJH0_9ANUR</name>
<dbReference type="InterPro" id="IPR041075">
    <property type="entry name" value="NOD1/2_WH"/>
</dbReference>
<keyword evidence="6" id="KW-0067">ATP-binding</keyword>
<evidence type="ECO:0000313" key="8">
    <source>
        <dbReference type="Ensembl" id="ENSLLEP00000038429.1"/>
    </source>
</evidence>
<evidence type="ECO:0000259" key="7">
    <source>
        <dbReference type="PROSITE" id="PS50837"/>
    </source>
</evidence>
<evidence type="ECO:0000313" key="9">
    <source>
        <dbReference type="Proteomes" id="UP000694569"/>
    </source>
</evidence>
<dbReference type="Gene3D" id="3.40.50.300">
    <property type="entry name" value="P-loop containing nucleotide triphosphate hydrolases"/>
    <property type="match status" value="1"/>
</dbReference>
<keyword evidence="3" id="KW-0433">Leucine-rich repeat</keyword>
<dbReference type="InterPro" id="IPR032675">
    <property type="entry name" value="LRR_dom_sf"/>
</dbReference>
<dbReference type="PROSITE" id="PS50837">
    <property type="entry name" value="NACHT"/>
    <property type="match status" value="1"/>
</dbReference>
<dbReference type="Pfam" id="PF17776">
    <property type="entry name" value="NLRC4_HD2"/>
    <property type="match status" value="1"/>
</dbReference>
<dbReference type="SMART" id="SM00368">
    <property type="entry name" value="LRR_RI"/>
    <property type="match status" value="4"/>
</dbReference>
<evidence type="ECO:0000256" key="1">
    <source>
        <dbReference type="ARBA" id="ARBA00004496"/>
    </source>
</evidence>
<dbReference type="SUPFAM" id="SSF52540">
    <property type="entry name" value="P-loop containing nucleoside triphosphate hydrolases"/>
    <property type="match status" value="1"/>
</dbReference>
<keyword evidence="5" id="KW-0547">Nucleotide-binding</keyword>
<evidence type="ECO:0000256" key="6">
    <source>
        <dbReference type="ARBA" id="ARBA00022840"/>
    </source>
</evidence>
<dbReference type="InterPro" id="IPR051261">
    <property type="entry name" value="NLR"/>
</dbReference>
<comment type="subcellular location">
    <subcellularLocation>
        <location evidence="1">Cytoplasm</location>
    </subcellularLocation>
</comment>
<dbReference type="InterPro" id="IPR027417">
    <property type="entry name" value="P-loop_NTPase"/>
</dbReference>
<protein>
    <recommendedName>
        <fullName evidence="7">NACHT domain-containing protein</fullName>
    </recommendedName>
</protein>
<evidence type="ECO:0000256" key="2">
    <source>
        <dbReference type="ARBA" id="ARBA00022490"/>
    </source>
</evidence>
<evidence type="ECO:0000256" key="4">
    <source>
        <dbReference type="ARBA" id="ARBA00022737"/>
    </source>
</evidence>
<reference evidence="8" key="1">
    <citation type="submission" date="2025-08" db="UniProtKB">
        <authorList>
            <consortium name="Ensembl"/>
        </authorList>
    </citation>
    <scope>IDENTIFICATION</scope>
</reference>
<dbReference type="GO" id="GO:0005524">
    <property type="term" value="F:ATP binding"/>
    <property type="evidence" value="ECO:0007669"/>
    <property type="project" value="UniProtKB-KW"/>
</dbReference>